<dbReference type="InterPro" id="IPR016072">
    <property type="entry name" value="Skp1_comp_dimer"/>
</dbReference>
<keyword evidence="3" id="KW-0833">Ubl conjugation pathway</keyword>
<dbReference type="Proteomes" id="UP000015105">
    <property type="component" value="Chromosome 3D"/>
</dbReference>
<dbReference type="PANTHER" id="PTHR11165">
    <property type="entry name" value="SKP1"/>
    <property type="match status" value="1"/>
</dbReference>
<dbReference type="EnsemblPlants" id="AET3Gv20171100.1">
    <property type="protein sequence ID" value="AET3Gv20171100.1"/>
    <property type="gene ID" value="AET3Gv20171100"/>
</dbReference>
<evidence type="ECO:0000256" key="2">
    <source>
        <dbReference type="ARBA" id="ARBA00009993"/>
    </source>
</evidence>
<comment type="similarity">
    <text evidence="2">Belongs to the SKP1 family.</text>
</comment>
<dbReference type="GO" id="GO:0006511">
    <property type="term" value="P:ubiquitin-dependent protein catabolic process"/>
    <property type="evidence" value="ECO:0007669"/>
    <property type="project" value="InterPro"/>
</dbReference>
<evidence type="ECO:0000259" key="4">
    <source>
        <dbReference type="Pfam" id="PF01466"/>
    </source>
</evidence>
<dbReference type="Gramene" id="AET3Gv20171100.1">
    <property type="protein sequence ID" value="AET3Gv20171100.1"/>
    <property type="gene ID" value="AET3Gv20171100"/>
</dbReference>
<dbReference type="UniPathway" id="UPA00143"/>
<dbReference type="FunFam" id="3.30.710.10:FF:000026">
    <property type="entry name" value="E3 ubiquitin ligase complex SCF subunit"/>
    <property type="match status" value="1"/>
</dbReference>
<dbReference type="InterPro" id="IPR011333">
    <property type="entry name" value="SKP1/BTB/POZ_sf"/>
</dbReference>
<reference evidence="6" key="5">
    <citation type="journal article" date="2021" name="G3 (Bethesda)">
        <title>Aegilops tauschii genome assembly Aet v5.0 features greater sequence contiguity and improved annotation.</title>
        <authorList>
            <person name="Wang L."/>
            <person name="Zhu T."/>
            <person name="Rodriguez J.C."/>
            <person name="Deal K.R."/>
            <person name="Dubcovsky J."/>
            <person name="McGuire P.E."/>
            <person name="Lux T."/>
            <person name="Spannagl M."/>
            <person name="Mayer K.F.X."/>
            <person name="Baldrich P."/>
            <person name="Meyers B.C."/>
            <person name="Huo N."/>
            <person name="Gu Y.Q."/>
            <person name="Zhou H."/>
            <person name="Devos K.M."/>
            <person name="Bennetzen J.L."/>
            <person name="Unver T."/>
            <person name="Budak H."/>
            <person name="Gulick P.J."/>
            <person name="Galiba G."/>
            <person name="Kalapos B."/>
            <person name="Nelson D.R."/>
            <person name="Li P."/>
            <person name="You F.M."/>
            <person name="Luo M.C."/>
            <person name="Dvorak J."/>
        </authorList>
    </citation>
    <scope>NUCLEOTIDE SEQUENCE [LARGE SCALE GENOMIC DNA]</scope>
    <source>
        <strain evidence="6">cv. AL8/78</strain>
    </source>
</reference>
<reference evidence="6" key="4">
    <citation type="submission" date="2019-03" db="UniProtKB">
        <authorList>
            <consortium name="EnsemblPlants"/>
        </authorList>
    </citation>
    <scope>IDENTIFICATION</scope>
</reference>
<evidence type="ECO:0000256" key="3">
    <source>
        <dbReference type="ARBA" id="ARBA00022786"/>
    </source>
</evidence>
<keyword evidence="7" id="KW-1185">Reference proteome</keyword>
<organism evidence="6 7">
    <name type="scientific">Aegilops tauschii subsp. strangulata</name>
    <name type="common">Goatgrass</name>
    <dbReference type="NCBI Taxonomy" id="200361"/>
    <lineage>
        <taxon>Eukaryota</taxon>
        <taxon>Viridiplantae</taxon>
        <taxon>Streptophyta</taxon>
        <taxon>Embryophyta</taxon>
        <taxon>Tracheophyta</taxon>
        <taxon>Spermatophyta</taxon>
        <taxon>Magnoliopsida</taxon>
        <taxon>Liliopsida</taxon>
        <taxon>Poales</taxon>
        <taxon>Poaceae</taxon>
        <taxon>BOP clade</taxon>
        <taxon>Pooideae</taxon>
        <taxon>Triticodae</taxon>
        <taxon>Triticeae</taxon>
        <taxon>Triticinae</taxon>
        <taxon>Aegilops</taxon>
    </lineage>
</organism>
<reference evidence="7" key="2">
    <citation type="journal article" date="2017" name="Nat. Plants">
        <title>The Aegilops tauschii genome reveals multiple impacts of transposons.</title>
        <authorList>
            <person name="Zhao G."/>
            <person name="Zou C."/>
            <person name="Li K."/>
            <person name="Wang K."/>
            <person name="Li T."/>
            <person name="Gao L."/>
            <person name="Zhang X."/>
            <person name="Wang H."/>
            <person name="Yang Z."/>
            <person name="Liu X."/>
            <person name="Jiang W."/>
            <person name="Mao L."/>
            <person name="Kong X."/>
            <person name="Jiao Y."/>
            <person name="Jia J."/>
        </authorList>
    </citation>
    <scope>NUCLEOTIDE SEQUENCE [LARGE SCALE GENOMIC DNA]</scope>
    <source>
        <strain evidence="7">cv. AL8/78</strain>
    </source>
</reference>
<name>A0A453DZN7_AEGTS</name>
<accession>A0A453DZN7</accession>
<reference evidence="6" key="3">
    <citation type="journal article" date="2017" name="Nature">
        <title>Genome sequence of the progenitor of the wheat D genome Aegilops tauschii.</title>
        <authorList>
            <person name="Luo M.C."/>
            <person name="Gu Y.Q."/>
            <person name="Puiu D."/>
            <person name="Wang H."/>
            <person name="Twardziok S.O."/>
            <person name="Deal K.R."/>
            <person name="Huo N."/>
            <person name="Zhu T."/>
            <person name="Wang L."/>
            <person name="Wang Y."/>
            <person name="McGuire P.E."/>
            <person name="Liu S."/>
            <person name="Long H."/>
            <person name="Ramasamy R.K."/>
            <person name="Rodriguez J.C."/>
            <person name="Van S.L."/>
            <person name="Yuan L."/>
            <person name="Wang Z."/>
            <person name="Xia Z."/>
            <person name="Xiao L."/>
            <person name="Anderson O.D."/>
            <person name="Ouyang S."/>
            <person name="Liang Y."/>
            <person name="Zimin A.V."/>
            <person name="Pertea G."/>
            <person name="Qi P."/>
            <person name="Bennetzen J.L."/>
            <person name="Dai X."/>
            <person name="Dawson M.W."/>
            <person name="Muller H.G."/>
            <person name="Kugler K."/>
            <person name="Rivarola-Duarte L."/>
            <person name="Spannagl M."/>
            <person name="Mayer K.F.X."/>
            <person name="Lu F.H."/>
            <person name="Bevan M.W."/>
            <person name="Leroy P."/>
            <person name="Li P."/>
            <person name="You F.M."/>
            <person name="Sun Q."/>
            <person name="Liu Z."/>
            <person name="Lyons E."/>
            <person name="Wicker T."/>
            <person name="Salzberg S.L."/>
            <person name="Devos K.M."/>
            <person name="Dvorak J."/>
        </authorList>
    </citation>
    <scope>NUCLEOTIDE SEQUENCE [LARGE SCALE GENOMIC DNA]</scope>
    <source>
        <strain evidence="6">cv. AL8/78</strain>
    </source>
</reference>
<dbReference type="Pfam" id="PF03931">
    <property type="entry name" value="Skp1_POZ"/>
    <property type="match status" value="1"/>
</dbReference>
<feature type="domain" description="SKP1 component POZ" evidence="5">
    <location>
        <begin position="53"/>
        <end position="111"/>
    </location>
</feature>
<dbReference type="SMART" id="SM00512">
    <property type="entry name" value="Skp1"/>
    <property type="match status" value="1"/>
</dbReference>
<dbReference type="Gene3D" id="3.30.710.10">
    <property type="entry name" value="Potassium Channel Kv1.1, Chain A"/>
    <property type="match status" value="1"/>
</dbReference>
<feature type="domain" description="SKP1 component dimerisation" evidence="4">
    <location>
        <begin position="162"/>
        <end position="209"/>
    </location>
</feature>
<dbReference type="InterPro" id="IPR036296">
    <property type="entry name" value="SKP1-like_dim_sf"/>
</dbReference>
<evidence type="ECO:0000259" key="5">
    <source>
        <dbReference type="Pfam" id="PF03931"/>
    </source>
</evidence>
<reference evidence="7" key="1">
    <citation type="journal article" date="2014" name="Science">
        <title>Ancient hybridizations among the ancestral genomes of bread wheat.</title>
        <authorList>
            <consortium name="International Wheat Genome Sequencing Consortium,"/>
            <person name="Marcussen T."/>
            <person name="Sandve S.R."/>
            <person name="Heier L."/>
            <person name="Spannagl M."/>
            <person name="Pfeifer M."/>
            <person name="Jakobsen K.S."/>
            <person name="Wulff B.B."/>
            <person name="Steuernagel B."/>
            <person name="Mayer K.F."/>
            <person name="Olsen O.A."/>
        </authorList>
    </citation>
    <scope>NUCLEOTIDE SEQUENCE [LARGE SCALE GENOMIC DNA]</scope>
    <source>
        <strain evidence="7">cv. AL8/78</strain>
    </source>
</reference>
<evidence type="ECO:0008006" key="8">
    <source>
        <dbReference type="Google" id="ProtNLM"/>
    </source>
</evidence>
<dbReference type="InterPro" id="IPR016073">
    <property type="entry name" value="Skp1_comp_POZ"/>
</dbReference>
<proteinExistence type="inferred from homology"/>
<evidence type="ECO:0000313" key="6">
    <source>
        <dbReference type="EnsemblPlants" id="AET3Gv20171100.1"/>
    </source>
</evidence>
<dbReference type="SUPFAM" id="SSF81382">
    <property type="entry name" value="Skp1 dimerisation domain-like"/>
    <property type="match status" value="1"/>
</dbReference>
<dbReference type="GO" id="GO:0016567">
    <property type="term" value="P:protein ubiquitination"/>
    <property type="evidence" value="ECO:0007669"/>
    <property type="project" value="UniProtKB-UniPathway"/>
</dbReference>
<dbReference type="GO" id="GO:0009867">
    <property type="term" value="P:jasmonic acid mediated signaling pathway"/>
    <property type="evidence" value="ECO:0007669"/>
    <property type="project" value="UniProtKB-ARBA"/>
</dbReference>
<dbReference type="CDD" id="cd18322">
    <property type="entry name" value="BTB_POZ_SKP1"/>
    <property type="match status" value="1"/>
</dbReference>
<dbReference type="InterPro" id="IPR001232">
    <property type="entry name" value="SKP1-like"/>
</dbReference>
<dbReference type="Pfam" id="PF01466">
    <property type="entry name" value="Skp1"/>
    <property type="match status" value="1"/>
</dbReference>
<evidence type="ECO:0000256" key="1">
    <source>
        <dbReference type="ARBA" id="ARBA00004906"/>
    </source>
</evidence>
<dbReference type="SUPFAM" id="SSF54695">
    <property type="entry name" value="POZ domain"/>
    <property type="match status" value="1"/>
</dbReference>
<dbReference type="AlphaFoldDB" id="A0A453DZN7"/>
<evidence type="ECO:0000313" key="7">
    <source>
        <dbReference type="Proteomes" id="UP000015105"/>
    </source>
</evidence>
<dbReference type="InterPro" id="IPR016897">
    <property type="entry name" value="SKP1"/>
</dbReference>
<sequence>TSLPSLLIYIFERRVSHPSTNRSIYRPSSTGAICTHARRRSIEMATSSSGNTTVTLRSSDGEEFVVQADTIAAASVLIKNMLEEGCAAGAIPLTQVTGRILARVVDYCNRHYADADAAAYVVKTTFSSGDPDLDRFDTDFVSGVDQDTLFDLLLAANYLEVQGLLDLACKTVADQMRGKTVEGMRAHFNILNDYTKEEEAQVRSEVAWAFE</sequence>
<comment type="pathway">
    <text evidence="1">Protein modification; protein ubiquitination.</text>
</comment>
<protein>
    <recommendedName>
        <fullName evidence="8">SKP1-like protein</fullName>
    </recommendedName>
</protein>
<dbReference type="STRING" id="200361.A0A453DZN7"/>